<dbReference type="PANTHER" id="PTHR24089">
    <property type="entry name" value="SOLUTE CARRIER FAMILY 25"/>
    <property type="match status" value="1"/>
</dbReference>
<dbReference type="Pfam" id="PF13202">
    <property type="entry name" value="EF-hand_5"/>
    <property type="match status" value="1"/>
</dbReference>
<evidence type="ECO:0000313" key="26">
    <source>
        <dbReference type="EMBL" id="KAF6097075.1"/>
    </source>
</evidence>
<feature type="region of interest" description="Disordered" evidence="24">
    <location>
        <begin position="35"/>
        <end position="67"/>
    </location>
</feature>
<evidence type="ECO:0000256" key="20">
    <source>
        <dbReference type="ARBA" id="ARBA00048844"/>
    </source>
</evidence>
<feature type="domain" description="EF-hand" evidence="25">
    <location>
        <begin position="113"/>
        <end position="148"/>
    </location>
</feature>
<comment type="catalytic activity">
    <reaction evidence="17">
        <text>phosphate(in) + ATP(out) + 2 H(+)(out) = phosphate(out) + ATP(in) + 2 H(+)(in)</text>
        <dbReference type="Rhea" id="RHEA:72035"/>
        <dbReference type="ChEBI" id="CHEBI:15378"/>
        <dbReference type="ChEBI" id="CHEBI:30616"/>
        <dbReference type="ChEBI" id="CHEBI:43474"/>
    </reaction>
</comment>
<keyword evidence="6" id="KW-0479">Metal-binding</keyword>
<feature type="repeat" description="Solcar" evidence="22">
    <location>
        <begin position="183"/>
        <end position="269"/>
    </location>
</feature>
<reference evidence="26 27" key="1">
    <citation type="journal article" date="2020" name="Nature">
        <title>Six reference-quality genomes reveal evolution of bat adaptations.</title>
        <authorList>
            <person name="Jebb D."/>
            <person name="Huang Z."/>
            <person name="Pippel M."/>
            <person name="Hughes G.M."/>
            <person name="Lavrichenko K."/>
            <person name="Devanna P."/>
            <person name="Winkler S."/>
            <person name="Jermiin L.S."/>
            <person name="Skirmuntt E.C."/>
            <person name="Katzourakis A."/>
            <person name="Burkitt-Gray L."/>
            <person name="Ray D.A."/>
            <person name="Sullivan K.A.M."/>
            <person name="Roscito J.G."/>
            <person name="Kirilenko B.M."/>
            <person name="Davalos L.M."/>
            <person name="Corthals A.P."/>
            <person name="Power M.L."/>
            <person name="Jones G."/>
            <person name="Ransome R.D."/>
            <person name="Dechmann D.K.N."/>
            <person name="Locatelli A.G."/>
            <person name="Puechmaille S.J."/>
            <person name="Fedrigo O."/>
            <person name="Jarvis E.D."/>
            <person name="Hiller M."/>
            <person name="Vernes S.C."/>
            <person name="Myers E.W."/>
            <person name="Teeling E.C."/>
        </authorList>
    </citation>
    <scope>NUCLEOTIDE SEQUENCE [LARGE SCALE GENOMIC DNA]</scope>
    <source>
        <strain evidence="26">Bat1K_MPI-CBG_1</strain>
    </source>
</reference>
<sequence>MRGGPGDAERRQRWGRLFEELDSNKDGRVDVHELRQGLARLSGGDPGRGAQQDLSPESGADPDGGLDLEEFTQYLQEREQRLLLLFHSLDQNQDGHIDVSEIQQSFRALGISISLEQAEKILHSMDRDGTMTIDWQEWRDHFLLHSLENVEDVLYFWKHSTVLDIGECLTVPDEFSEQEKLTGMWWKQLVAGAVAGAVSRTGTAPLDRLKVFMQVHASKTNRLNILGGLRNMIQEGGMRSLWRGNGINVLKIAPESAIKFMAYEQVLKTRLTLRRTGQYKGLLDCAWQIMEREGPRAFYRGYLPNVLGIIPYAGIDLAVYEVCGSPPLLSSSLWDLSVGHPLPMGLTQLTSRAGEPILGWGGNTDLGILGTLSGSRHPHSLSTTAVWPSRVSGCVIVEASLSSQNHESRQR</sequence>
<keyword evidence="3 23" id="KW-0813">Transport</keyword>
<dbReference type="CDD" id="cd00051">
    <property type="entry name" value="EFh"/>
    <property type="match status" value="1"/>
</dbReference>
<proteinExistence type="inferred from homology"/>
<dbReference type="InterPro" id="IPR002048">
    <property type="entry name" value="EF_hand_dom"/>
</dbReference>
<evidence type="ECO:0000256" key="22">
    <source>
        <dbReference type="PROSITE-ProRule" id="PRU00282"/>
    </source>
</evidence>
<dbReference type="SUPFAM" id="SSF103506">
    <property type="entry name" value="Mitochondrial carrier"/>
    <property type="match status" value="1"/>
</dbReference>
<dbReference type="SMART" id="SM00054">
    <property type="entry name" value="EFh"/>
    <property type="match status" value="3"/>
</dbReference>
<comment type="catalytic activity">
    <reaction evidence="14">
        <text>ADP(out) + diphosphate(in) = ADP(in) + diphosphate(out)</text>
        <dbReference type="Rhea" id="RHEA:73671"/>
        <dbReference type="ChEBI" id="CHEBI:33019"/>
        <dbReference type="ChEBI" id="CHEBI:456216"/>
    </reaction>
</comment>
<dbReference type="GO" id="GO:0005743">
    <property type="term" value="C:mitochondrial inner membrane"/>
    <property type="evidence" value="ECO:0007669"/>
    <property type="project" value="UniProtKB-SubCell"/>
</dbReference>
<dbReference type="InterPro" id="IPR018108">
    <property type="entry name" value="MCP_transmembrane"/>
</dbReference>
<evidence type="ECO:0000256" key="11">
    <source>
        <dbReference type="ARBA" id="ARBA00036282"/>
    </source>
</evidence>
<dbReference type="InterPro" id="IPR002067">
    <property type="entry name" value="MCP"/>
</dbReference>
<comment type="catalytic activity">
    <reaction evidence="16">
        <text>ADP(out) + phosphate(in) + H(+)(out) = ADP(in) + phosphate(out) + H(+)(in)</text>
        <dbReference type="Rhea" id="RHEA:65844"/>
        <dbReference type="ChEBI" id="CHEBI:15378"/>
        <dbReference type="ChEBI" id="CHEBI:43474"/>
        <dbReference type="ChEBI" id="CHEBI:456216"/>
    </reaction>
</comment>
<dbReference type="PROSITE" id="PS50920">
    <property type="entry name" value="SOLCAR"/>
    <property type="match status" value="1"/>
</dbReference>
<dbReference type="GO" id="GO:0005509">
    <property type="term" value="F:calcium ion binding"/>
    <property type="evidence" value="ECO:0007669"/>
    <property type="project" value="InterPro"/>
</dbReference>
<dbReference type="PRINTS" id="PR00926">
    <property type="entry name" value="MITOCARRIER"/>
</dbReference>
<dbReference type="Pfam" id="PF00153">
    <property type="entry name" value="Mito_carr"/>
    <property type="match status" value="1"/>
</dbReference>
<keyword evidence="5 22" id="KW-0812">Transmembrane</keyword>
<evidence type="ECO:0000256" key="21">
    <source>
        <dbReference type="ARBA" id="ARBA00049234"/>
    </source>
</evidence>
<comment type="similarity">
    <text evidence="2 23">Belongs to the mitochondrial carrier (TC 2.A.29) family.</text>
</comment>
<dbReference type="InterPro" id="IPR018247">
    <property type="entry name" value="EF_Hand_1_Ca_BS"/>
</dbReference>
<feature type="domain" description="EF-hand" evidence="25">
    <location>
        <begin position="77"/>
        <end position="112"/>
    </location>
</feature>
<dbReference type="Gene3D" id="1.50.40.10">
    <property type="entry name" value="Mitochondrial carrier domain"/>
    <property type="match status" value="2"/>
</dbReference>
<dbReference type="AlphaFoldDB" id="A0A834DV02"/>
<evidence type="ECO:0000256" key="19">
    <source>
        <dbReference type="ARBA" id="ARBA00048804"/>
    </source>
</evidence>
<evidence type="ECO:0000256" key="15">
    <source>
        <dbReference type="ARBA" id="ARBA00036908"/>
    </source>
</evidence>
<dbReference type="InterPro" id="IPR023395">
    <property type="entry name" value="MCP_dom_sf"/>
</dbReference>
<keyword evidence="7" id="KW-0677">Repeat</keyword>
<evidence type="ECO:0000256" key="17">
    <source>
        <dbReference type="ARBA" id="ARBA00048314"/>
    </source>
</evidence>
<evidence type="ECO:0000256" key="6">
    <source>
        <dbReference type="ARBA" id="ARBA00022723"/>
    </source>
</evidence>
<organism evidence="26 27">
    <name type="scientific">Phyllostomus discolor</name>
    <name type="common">pale spear-nosed bat</name>
    <dbReference type="NCBI Taxonomy" id="89673"/>
    <lineage>
        <taxon>Eukaryota</taxon>
        <taxon>Metazoa</taxon>
        <taxon>Chordata</taxon>
        <taxon>Craniata</taxon>
        <taxon>Vertebrata</taxon>
        <taxon>Euteleostomi</taxon>
        <taxon>Mammalia</taxon>
        <taxon>Eutheria</taxon>
        <taxon>Laurasiatheria</taxon>
        <taxon>Chiroptera</taxon>
        <taxon>Yangochiroptera</taxon>
        <taxon>Phyllostomidae</taxon>
        <taxon>Phyllostominae</taxon>
        <taxon>Phyllostomus</taxon>
    </lineage>
</organism>
<evidence type="ECO:0000256" key="3">
    <source>
        <dbReference type="ARBA" id="ARBA00022448"/>
    </source>
</evidence>
<comment type="catalytic activity">
    <reaction evidence="15">
        <text>AMP(out) + phosphate(in) = AMP(in) + phosphate(out)</text>
        <dbReference type="Rhea" id="RHEA:70259"/>
        <dbReference type="ChEBI" id="CHEBI:43474"/>
        <dbReference type="ChEBI" id="CHEBI:456215"/>
    </reaction>
</comment>
<comment type="catalytic activity">
    <reaction evidence="11">
        <text>dAMP(out) + phosphate(in) = dAMP(in) + phosphate(out)</text>
        <dbReference type="Rhea" id="RHEA:73687"/>
        <dbReference type="ChEBI" id="CHEBI:43474"/>
        <dbReference type="ChEBI" id="CHEBI:58245"/>
    </reaction>
</comment>
<dbReference type="PROSITE" id="PS50222">
    <property type="entry name" value="EF_HAND_2"/>
    <property type="match status" value="3"/>
</dbReference>
<keyword evidence="9" id="KW-1133">Transmembrane helix</keyword>
<comment type="catalytic activity">
    <reaction evidence="21">
        <text>dADP(in) + ADP(out) = dADP(out) + ADP(in)</text>
        <dbReference type="Rhea" id="RHEA:72855"/>
        <dbReference type="ChEBI" id="CHEBI:57667"/>
        <dbReference type="ChEBI" id="CHEBI:456216"/>
    </reaction>
</comment>
<dbReference type="SUPFAM" id="SSF47473">
    <property type="entry name" value="EF-hand"/>
    <property type="match status" value="1"/>
</dbReference>
<evidence type="ECO:0000256" key="5">
    <source>
        <dbReference type="ARBA" id="ARBA00022692"/>
    </source>
</evidence>
<evidence type="ECO:0000256" key="10">
    <source>
        <dbReference type="ARBA" id="ARBA00023136"/>
    </source>
</evidence>
<dbReference type="FunFam" id="1.10.238.10:FF:000028">
    <property type="entry name" value="Putative calcium-binding mitochondrial carrier protein scamc-2"/>
    <property type="match status" value="1"/>
</dbReference>
<comment type="catalytic activity">
    <reaction evidence="19">
        <text>Mg(2+)(in) + ADP(out) + ATP(in) + H(+)(out) = Mg(2+)(out) + ADP(in) + ATP(out) + H(+)(in)</text>
        <dbReference type="Rhea" id="RHEA:73659"/>
        <dbReference type="ChEBI" id="CHEBI:15378"/>
        <dbReference type="ChEBI" id="CHEBI:18420"/>
        <dbReference type="ChEBI" id="CHEBI:30616"/>
        <dbReference type="ChEBI" id="CHEBI:456216"/>
    </reaction>
</comment>
<comment type="caution">
    <text evidence="26">The sequence shown here is derived from an EMBL/GenBank/DDBJ whole genome shotgun (WGS) entry which is preliminary data.</text>
</comment>
<evidence type="ECO:0000256" key="4">
    <source>
        <dbReference type="ARBA" id="ARBA00022449"/>
    </source>
</evidence>
<evidence type="ECO:0000259" key="25">
    <source>
        <dbReference type="PROSITE" id="PS50222"/>
    </source>
</evidence>
<dbReference type="Gene3D" id="1.10.238.10">
    <property type="entry name" value="EF-hand"/>
    <property type="match status" value="2"/>
</dbReference>
<comment type="catalytic activity">
    <reaction evidence="18">
        <text>dAMP(in) + ADP(out) + H(+)(out) = dAMP(out) + ADP(in) + H(+)(in)</text>
        <dbReference type="Rhea" id="RHEA:73675"/>
        <dbReference type="ChEBI" id="CHEBI:15378"/>
        <dbReference type="ChEBI" id="CHEBI:58245"/>
        <dbReference type="ChEBI" id="CHEBI:456216"/>
    </reaction>
</comment>
<gene>
    <name evidence="26" type="ORF">HJG60_017422</name>
</gene>
<keyword evidence="4" id="KW-0050">Antiport</keyword>
<comment type="catalytic activity">
    <reaction evidence="20">
        <text>dADP(out) + phosphate(in) + H(+)(out) = dADP(in) + phosphate(out) + H(+)(in)</text>
        <dbReference type="Rhea" id="RHEA:73695"/>
        <dbReference type="ChEBI" id="CHEBI:15378"/>
        <dbReference type="ChEBI" id="CHEBI:43474"/>
        <dbReference type="ChEBI" id="CHEBI:57667"/>
    </reaction>
</comment>
<evidence type="ECO:0000256" key="23">
    <source>
        <dbReference type="RuleBase" id="RU000488"/>
    </source>
</evidence>
<evidence type="ECO:0000256" key="2">
    <source>
        <dbReference type="ARBA" id="ARBA00006375"/>
    </source>
</evidence>
<keyword evidence="8" id="KW-0106">Calcium</keyword>
<dbReference type="FunFam" id="1.10.238.10:FF:000190">
    <property type="entry name" value="calcium-binding mitochondrial carrier protein SCaMC-3 isoform X2"/>
    <property type="match status" value="1"/>
</dbReference>
<comment type="catalytic activity">
    <reaction evidence="13">
        <text>3'-AMP(in) + ADP(out) + H(+)(out) = 3'-AMP(out) + ADP(in) + H(+)(in)</text>
        <dbReference type="Rhea" id="RHEA:73679"/>
        <dbReference type="ChEBI" id="CHEBI:15378"/>
        <dbReference type="ChEBI" id="CHEBI:60880"/>
        <dbReference type="ChEBI" id="CHEBI:456216"/>
    </reaction>
</comment>
<evidence type="ECO:0000256" key="18">
    <source>
        <dbReference type="ARBA" id="ARBA00048433"/>
    </source>
</evidence>
<evidence type="ECO:0000256" key="7">
    <source>
        <dbReference type="ARBA" id="ARBA00022737"/>
    </source>
</evidence>
<comment type="subcellular location">
    <subcellularLocation>
        <location evidence="1">Mitochondrion inner membrane</location>
        <topology evidence="1">Multi-pass membrane protein</topology>
    </subcellularLocation>
</comment>
<evidence type="ECO:0000256" key="8">
    <source>
        <dbReference type="ARBA" id="ARBA00022837"/>
    </source>
</evidence>
<dbReference type="EMBL" id="JABVXQ010000008">
    <property type="protein sequence ID" value="KAF6097075.1"/>
    <property type="molecule type" value="Genomic_DNA"/>
</dbReference>
<dbReference type="Proteomes" id="UP000664940">
    <property type="component" value="Unassembled WGS sequence"/>
</dbReference>
<dbReference type="Pfam" id="PF13499">
    <property type="entry name" value="EF-hand_7"/>
    <property type="match status" value="1"/>
</dbReference>
<dbReference type="GO" id="GO:0015297">
    <property type="term" value="F:antiporter activity"/>
    <property type="evidence" value="ECO:0007669"/>
    <property type="project" value="UniProtKB-KW"/>
</dbReference>
<keyword evidence="10 22" id="KW-0472">Membrane</keyword>
<name>A0A834DV02_9CHIR</name>
<accession>A0A834DV02</accession>
<protein>
    <submittedName>
        <fullName evidence="26">Solute carrier family 25 member 23</fullName>
    </submittedName>
</protein>
<comment type="catalytic activity">
    <reaction evidence="12">
        <text>3'-AMP(out) + phosphate(in) = 3'-AMP(in) + phosphate(out)</text>
        <dbReference type="Rhea" id="RHEA:73691"/>
        <dbReference type="ChEBI" id="CHEBI:43474"/>
        <dbReference type="ChEBI" id="CHEBI:60880"/>
    </reaction>
</comment>
<evidence type="ECO:0000256" key="9">
    <source>
        <dbReference type="ARBA" id="ARBA00022989"/>
    </source>
</evidence>
<dbReference type="GO" id="GO:0051503">
    <property type="term" value="P:adenine nucleotide transport"/>
    <property type="evidence" value="ECO:0007669"/>
    <property type="project" value="UniProtKB-ARBA"/>
</dbReference>
<evidence type="ECO:0000256" key="1">
    <source>
        <dbReference type="ARBA" id="ARBA00004448"/>
    </source>
</evidence>
<dbReference type="InterPro" id="IPR011992">
    <property type="entry name" value="EF-hand-dom_pair"/>
</dbReference>
<feature type="domain" description="EF-hand" evidence="25">
    <location>
        <begin position="9"/>
        <end position="44"/>
    </location>
</feature>
<dbReference type="PROSITE" id="PS00018">
    <property type="entry name" value="EF_HAND_1"/>
    <property type="match status" value="2"/>
</dbReference>
<evidence type="ECO:0000313" key="27">
    <source>
        <dbReference type="Proteomes" id="UP000664940"/>
    </source>
</evidence>
<evidence type="ECO:0000256" key="14">
    <source>
        <dbReference type="ARBA" id="ARBA00036630"/>
    </source>
</evidence>
<evidence type="ECO:0000256" key="16">
    <source>
        <dbReference type="ARBA" id="ARBA00047352"/>
    </source>
</evidence>
<evidence type="ECO:0000256" key="13">
    <source>
        <dbReference type="ARBA" id="ARBA00036310"/>
    </source>
</evidence>
<evidence type="ECO:0000256" key="12">
    <source>
        <dbReference type="ARBA" id="ARBA00036289"/>
    </source>
</evidence>
<evidence type="ECO:0000256" key="24">
    <source>
        <dbReference type="SAM" id="MobiDB-lite"/>
    </source>
</evidence>